<protein>
    <submittedName>
        <fullName evidence="1">Uncharacterized protein</fullName>
    </submittedName>
</protein>
<dbReference type="AlphaFoldDB" id="A0A0F9MEU0"/>
<name>A0A0F9MEU0_9ZZZZ</name>
<reference evidence="1" key="1">
    <citation type="journal article" date="2015" name="Nature">
        <title>Complex archaea that bridge the gap between prokaryotes and eukaryotes.</title>
        <authorList>
            <person name="Spang A."/>
            <person name="Saw J.H."/>
            <person name="Jorgensen S.L."/>
            <person name="Zaremba-Niedzwiedzka K."/>
            <person name="Martijn J."/>
            <person name="Lind A.E."/>
            <person name="van Eijk R."/>
            <person name="Schleper C."/>
            <person name="Guy L."/>
            <person name="Ettema T.J."/>
        </authorList>
    </citation>
    <scope>NUCLEOTIDE SEQUENCE</scope>
</reference>
<proteinExistence type="predicted"/>
<accession>A0A0F9MEU0</accession>
<evidence type="ECO:0000313" key="1">
    <source>
        <dbReference type="EMBL" id="KKM67672.1"/>
    </source>
</evidence>
<organism evidence="1">
    <name type="scientific">marine sediment metagenome</name>
    <dbReference type="NCBI Taxonomy" id="412755"/>
    <lineage>
        <taxon>unclassified sequences</taxon>
        <taxon>metagenomes</taxon>
        <taxon>ecological metagenomes</taxon>
    </lineage>
</organism>
<sequence length="48" mass="5507">MKITGLKTEERITPEGIEMKFIFKYVIDTLTSVNLSDIFEKEPNKGSD</sequence>
<dbReference type="EMBL" id="LAZR01010307">
    <property type="protein sequence ID" value="KKM67672.1"/>
    <property type="molecule type" value="Genomic_DNA"/>
</dbReference>
<comment type="caution">
    <text evidence="1">The sequence shown here is derived from an EMBL/GenBank/DDBJ whole genome shotgun (WGS) entry which is preliminary data.</text>
</comment>
<gene>
    <name evidence="1" type="ORF">LCGC14_1468720</name>
</gene>